<keyword evidence="6 7" id="KW-0472">Membrane</keyword>
<evidence type="ECO:0000256" key="6">
    <source>
        <dbReference type="ARBA" id="ARBA00023136"/>
    </source>
</evidence>
<dbReference type="EMBL" id="KZ305094">
    <property type="protein sequence ID" value="PIA27529.1"/>
    <property type="molecule type" value="Genomic_DNA"/>
</dbReference>
<comment type="subcellular location">
    <subcellularLocation>
        <location evidence="1">Endoplasmic reticulum membrane</location>
        <topology evidence="1">Multi-pass membrane protein</topology>
    </subcellularLocation>
</comment>
<feature type="transmembrane region" description="Helical" evidence="7">
    <location>
        <begin position="62"/>
        <end position="85"/>
    </location>
</feature>
<feature type="transmembrane region" description="Helical" evidence="7">
    <location>
        <begin position="6"/>
        <end position="25"/>
    </location>
</feature>
<keyword evidence="3 7" id="KW-0812">Transmembrane</keyword>
<protein>
    <recommendedName>
        <fullName evidence="8">EXPERA domain-containing protein</fullName>
    </recommendedName>
</protein>
<dbReference type="PROSITE" id="PS51751">
    <property type="entry name" value="EXPERA"/>
    <property type="match status" value="1"/>
</dbReference>
<evidence type="ECO:0000256" key="3">
    <source>
        <dbReference type="ARBA" id="ARBA00022692"/>
    </source>
</evidence>
<dbReference type="PIRSF" id="PIRSF031032">
    <property type="entry name" value="TMP_97_prd"/>
    <property type="match status" value="1"/>
</dbReference>
<evidence type="ECO:0000259" key="8">
    <source>
        <dbReference type="PROSITE" id="PS51751"/>
    </source>
</evidence>
<dbReference type="AlphaFoldDB" id="A0A2G5C8C3"/>
<reference evidence="9 10" key="1">
    <citation type="submission" date="2017-09" db="EMBL/GenBank/DDBJ databases">
        <title>WGS assembly of Aquilegia coerulea Goldsmith.</title>
        <authorList>
            <person name="Hodges S."/>
            <person name="Kramer E."/>
            <person name="Nordborg M."/>
            <person name="Tomkins J."/>
            <person name="Borevitz J."/>
            <person name="Derieg N."/>
            <person name="Yan J."/>
            <person name="Mihaltcheva S."/>
            <person name="Hayes R.D."/>
            <person name="Rokhsar D."/>
        </authorList>
    </citation>
    <scope>NUCLEOTIDE SEQUENCE [LARGE SCALE GENOMIC DNA]</scope>
    <source>
        <strain evidence="10">cv. Goldsmith</strain>
    </source>
</reference>
<organism evidence="9 10">
    <name type="scientific">Aquilegia coerulea</name>
    <name type="common">Rocky mountain columbine</name>
    <dbReference type="NCBI Taxonomy" id="218851"/>
    <lineage>
        <taxon>Eukaryota</taxon>
        <taxon>Viridiplantae</taxon>
        <taxon>Streptophyta</taxon>
        <taxon>Embryophyta</taxon>
        <taxon>Tracheophyta</taxon>
        <taxon>Spermatophyta</taxon>
        <taxon>Magnoliopsida</taxon>
        <taxon>Ranunculales</taxon>
        <taxon>Ranunculaceae</taxon>
        <taxon>Thalictroideae</taxon>
        <taxon>Aquilegia</taxon>
    </lineage>
</organism>
<feature type="domain" description="EXPERA" evidence="8">
    <location>
        <begin position="7"/>
        <end position="139"/>
    </location>
</feature>
<feature type="transmembrane region" description="Helical" evidence="7">
    <location>
        <begin position="124"/>
        <end position="144"/>
    </location>
</feature>
<dbReference type="Pfam" id="PF05241">
    <property type="entry name" value="EBP"/>
    <property type="match status" value="1"/>
</dbReference>
<accession>A0A2G5C8C3</accession>
<dbReference type="PANTHER" id="PTHR31204">
    <property type="entry name" value="SIGMA INTRACELLULAR RECEPTOR 2"/>
    <property type="match status" value="1"/>
</dbReference>
<dbReference type="Proteomes" id="UP000230069">
    <property type="component" value="Unassembled WGS sequence"/>
</dbReference>
<name>A0A2G5C8C3_AQUCA</name>
<evidence type="ECO:0000256" key="4">
    <source>
        <dbReference type="ARBA" id="ARBA00022824"/>
    </source>
</evidence>
<evidence type="ECO:0000256" key="2">
    <source>
        <dbReference type="ARBA" id="ARBA00009096"/>
    </source>
</evidence>
<evidence type="ECO:0000313" key="10">
    <source>
        <dbReference type="Proteomes" id="UP000230069"/>
    </source>
</evidence>
<keyword evidence="5 7" id="KW-1133">Transmembrane helix</keyword>
<dbReference type="InterPro" id="IPR033118">
    <property type="entry name" value="EXPERA"/>
</dbReference>
<keyword evidence="4" id="KW-0256">Endoplasmic reticulum</keyword>
<dbReference type="GO" id="GO:0005789">
    <property type="term" value="C:endoplasmic reticulum membrane"/>
    <property type="evidence" value="ECO:0007669"/>
    <property type="project" value="UniProtKB-SubCell"/>
</dbReference>
<comment type="similarity">
    <text evidence="2">Belongs to the TMEM97/sigma-2 receptor family.</text>
</comment>
<dbReference type="InterPro" id="IPR016964">
    <property type="entry name" value="Sigma2_recept"/>
</dbReference>
<keyword evidence="10" id="KW-1185">Reference proteome</keyword>
<dbReference type="InterPro" id="IPR051987">
    <property type="entry name" value="Sigma-2_receptor-like"/>
</dbReference>
<dbReference type="PANTHER" id="PTHR31204:SF1">
    <property type="entry name" value="SIGMA INTRACELLULAR RECEPTOR 2"/>
    <property type="match status" value="1"/>
</dbReference>
<gene>
    <name evidence="9" type="ORF">AQUCO_07700064v1</name>
</gene>
<evidence type="ECO:0000256" key="5">
    <source>
        <dbReference type="ARBA" id="ARBA00022989"/>
    </source>
</evidence>
<dbReference type="OrthoDB" id="433124at2759"/>
<evidence type="ECO:0000256" key="1">
    <source>
        <dbReference type="ARBA" id="ARBA00004477"/>
    </source>
</evidence>
<sequence length="166" mass="18413">MGILKLVDAILFIYFLFITIATIFFDSQICLPSHIFPEILIETKTWYANEYGDYLVSEKPHFFVGLISLELLVQMPLSLANIYAILASKSWYPTTCLIQGVSTATSMVAILAELNGSQKASDKLLMIYAPFLGFALLAVLRGLFPASRKTTLSHGARSSVARKKRA</sequence>
<evidence type="ECO:0000256" key="7">
    <source>
        <dbReference type="PIRNR" id="PIRNR031032"/>
    </source>
</evidence>
<proteinExistence type="inferred from homology"/>
<feature type="transmembrane region" description="Helical" evidence="7">
    <location>
        <begin position="91"/>
        <end position="112"/>
    </location>
</feature>
<evidence type="ECO:0000313" key="9">
    <source>
        <dbReference type="EMBL" id="PIA27529.1"/>
    </source>
</evidence>